<name>A0A852Z023_9ACTN</name>
<feature type="domain" description="Helix-turn-helix" evidence="2">
    <location>
        <begin position="75"/>
        <end position="121"/>
    </location>
</feature>
<dbReference type="InterPro" id="IPR009061">
    <property type="entry name" value="DNA-bd_dom_put_sf"/>
</dbReference>
<organism evidence="3 4">
    <name type="scientific">Actinopolyspora biskrensis</name>
    <dbReference type="NCBI Taxonomy" id="1470178"/>
    <lineage>
        <taxon>Bacteria</taxon>
        <taxon>Bacillati</taxon>
        <taxon>Actinomycetota</taxon>
        <taxon>Actinomycetes</taxon>
        <taxon>Actinopolysporales</taxon>
        <taxon>Actinopolysporaceae</taxon>
        <taxon>Actinopolyspora</taxon>
    </lineage>
</organism>
<accession>A0A852Z023</accession>
<dbReference type="EMBL" id="JACBYW010000001">
    <property type="protein sequence ID" value="NYH77006.1"/>
    <property type="molecule type" value="Genomic_DNA"/>
</dbReference>
<evidence type="ECO:0000259" key="2">
    <source>
        <dbReference type="Pfam" id="PF12728"/>
    </source>
</evidence>
<proteinExistence type="predicted"/>
<gene>
    <name evidence="3" type="ORF">FHR84_000320</name>
</gene>
<comment type="caution">
    <text evidence="3">The sequence shown here is derived from an EMBL/GenBank/DDBJ whole genome shotgun (WGS) entry which is preliminary data.</text>
</comment>
<feature type="region of interest" description="Disordered" evidence="1">
    <location>
        <begin position="135"/>
        <end position="155"/>
    </location>
</feature>
<evidence type="ECO:0000313" key="3">
    <source>
        <dbReference type="EMBL" id="NYH77006.1"/>
    </source>
</evidence>
<dbReference type="InterPro" id="IPR010093">
    <property type="entry name" value="SinI_DNA-bd"/>
</dbReference>
<dbReference type="Proteomes" id="UP000548304">
    <property type="component" value="Unassembled WGS sequence"/>
</dbReference>
<dbReference type="Pfam" id="PF12728">
    <property type="entry name" value="HTH_17"/>
    <property type="match status" value="1"/>
</dbReference>
<dbReference type="NCBIfam" id="TIGR01764">
    <property type="entry name" value="excise"/>
    <property type="match status" value="1"/>
</dbReference>
<dbReference type="SUPFAM" id="SSF46955">
    <property type="entry name" value="Putative DNA-binding domain"/>
    <property type="match status" value="1"/>
</dbReference>
<sequence length="155" mass="17029">MQDQTVLPPDAGEEQNLLGALAKQLARDEQGEHALLLGPDGSEIELPDPVFQALRDVVSAMSQGLAITVAPHNTMLTTQEAADLLGISRPTLIKRLEAGEIPYVLHGRHRKVRLKDVVAYRNHTWQEREEALDEMGAAGQEAGFHDDTLQPLPQE</sequence>
<evidence type="ECO:0000256" key="1">
    <source>
        <dbReference type="SAM" id="MobiDB-lite"/>
    </source>
</evidence>
<protein>
    <submittedName>
        <fullName evidence="3">Excisionase family DNA binding protein</fullName>
    </submittedName>
</protein>
<dbReference type="GO" id="GO:0003677">
    <property type="term" value="F:DNA binding"/>
    <property type="evidence" value="ECO:0007669"/>
    <property type="project" value="InterPro"/>
</dbReference>
<dbReference type="AlphaFoldDB" id="A0A852Z023"/>
<dbReference type="RefSeq" id="WP_246300088.1">
    <property type="nucleotide sequence ID" value="NZ_JACBYW010000001.1"/>
</dbReference>
<dbReference type="InterPro" id="IPR041657">
    <property type="entry name" value="HTH_17"/>
</dbReference>
<evidence type="ECO:0000313" key="4">
    <source>
        <dbReference type="Proteomes" id="UP000548304"/>
    </source>
</evidence>
<reference evidence="3 4" key="1">
    <citation type="submission" date="2020-07" db="EMBL/GenBank/DDBJ databases">
        <title>Genomic Encyclopedia of Type Strains, Phase III (KMG-III): the genomes of soil and plant-associated and newly described type strains.</title>
        <authorList>
            <person name="Whitman W."/>
        </authorList>
    </citation>
    <scope>NUCLEOTIDE SEQUENCE [LARGE SCALE GENOMIC DNA]</scope>
    <source>
        <strain evidence="3 4">CECT 8576</strain>
    </source>
</reference>
<keyword evidence="4" id="KW-1185">Reference proteome</keyword>